<comment type="caution">
    <text evidence="1">The sequence shown here is derived from an EMBL/GenBank/DDBJ whole genome shotgun (WGS) entry which is preliminary data.</text>
</comment>
<dbReference type="RefSeq" id="WP_306834235.1">
    <property type="nucleotide sequence ID" value="NZ_JAUSRA010000001.1"/>
</dbReference>
<evidence type="ECO:0000313" key="2">
    <source>
        <dbReference type="Proteomes" id="UP001240984"/>
    </source>
</evidence>
<evidence type="ECO:0000313" key="1">
    <source>
        <dbReference type="EMBL" id="MDP9797126.1"/>
    </source>
</evidence>
<dbReference type="Proteomes" id="UP001240984">
    <property type="component" value="Unassembled WGS sequence"/>
</dbReference>
<evidence type="ECO:0008006" key="3">
    <source>
        <dbReference type="Google" id="ProtNLM"/>
    </source>
</evidence>
<keyword evidence="2" id="KW-1185">Reference proteome</keyword>
<protein>
    <recommendedName>
        <fullName evidence="3">Adenylate cyclase</fullName>
    </recommendedName>
</protein>
<reference evidence="1 2" key="1">
    <citation type="submission" date="2023-07" db="EMBL/GenBank/DDBJ databases">
        <title>Sequencing the genomes of 1000 actinobacteria strains.</title>
        <authorList>
            <person name="Klenk H.-P."/>
        </authorList>
    </citation>
    <scope>NUCLEOTIDE SEQUENCE [LARGE SCALE GENOMIC DNA]</scope>
    <source>
        <strain evidence="1 2">DSM 44710</strain>
    </source>
</reference>
<organism evidence="1 2">
    <name type="scientific">Catenuloplanes nepalensis</name>
    <dbReference type="NCBI Taxonomy" id="587533"/>
    <lineage>
        <taxon>Bacteria</taxon>
        <taxon>Bacillati</taxon>
        <taxon>Actinomycetota</taxon>
        <taxon>Actinomycetes</taxon>
        <taxon>Micromonosporales</taxon>
        <taxon>Micromonosporaceae</taxon>
        <taxon>Catenuloplanes</taxon>
    </lineage>
</organism>
<dbReference type="InterPro" id="IPR029787">
    <property type="entry name" value="Nucleotide_cyclase"/>
</dbReference>
<sequence>MDQLTSGAAYENAFLIFVDAAGYSTIVAGNPRDRATRGFDLLHHKIASRLAHIADRNRAQFACVWHWAGDGGLIVVHDDEESIARDVTLEFLRSLLTLDLPHLRDEFAQLGVAGRLSLRLAAHRGVLRYRGPEFRDLLHSPDLHFAAHLQKAAPPDTAAVFEDVVRVAGPDADRFEPVGTFEGRGVYLLAHDVRPAAVWLASRGLSGAVPVRAYVERPSQFEKARMIRAAASEVIDLGTSVRTSSRYLVTTERPAHFRDAVLTFLERGGTFRIVLMNPRSEATALLSRQRGEDLVGKTTEALGCLRTFKSRHGNVTDRLEVLQTDDYPGMACLAIDLDEPHALMLTSPYLMAPASSGTPLERGDMPHYTISRASGSLFESQRQLVRAFATSNVERVL</sequence>
<dbReference type="Gene3D" id="3.30.70.1230">
    <property type="entry name" value="Nucleotide cyclase"/>
    <property type="match status" value="1"/>
</dbReference>
<accession>A0ABT9N0A4</accession>
<gene>
    <name evidence="1" type="ORF">J2S43_005638</name>
</gene>
<dbReference type="EMBL" id="JAUSRA010000001">
    <property type="protein sequence ID" value="MDP9797126.1"/>
    <property type="molecule type" value="Genomic_DNA"/>
</dbReference>
<name>A0ABT9N0A4_9ACTN</name>
<proteinExistence type="predicted"/>